<organism evidence="2 3">
    <name type="scientific">Pontibacter burrus</name>
    <dbReference type="NCBI Taxonomy" id="2704466"/>
    <lineage>
        <taxon>Bacteria</taxon>
        <taxon>Pseudomonadati</taxon>
        <taxon>Bacteroidota</taxon>
        <taxon>Cytophagia</taxon>
        <taxon>Cytophagales</taxon>
        <taxon>Hymenobacteraceae</taxon>
        <taxon>Pontibacter</taxon>
    </lineage>
</organism>
<reference evidence="2 3" key="1">
    <citation type="submission" date="2020-02" db="EMBL/GenBank/DDBJ databases">
        <authorList>
            <person name="Kim M.K."/>
        </authorList>
    </citation>
    <scope>NUCLEOTIDE SEQUENCE [LARGE SCALE GENOMIC DNA]</scope>
    <source>
        <strain evidence="2 3">BT327</strain>
    </source>
</reference>
<gene>
    <name evidence="2" type="ORF">GXP69_17775</name>
</gene>
<comment type="caution">
    <text evidence="2">The sequence shown here is derived from an EMBL/GenBank/DDBJ whole genome shotgun (WGS) entry which is preliminary data.</text>
</comment>
<protein>
    <submittedName>
        <fullName evidence="2">DUF4230 domain-containing protein</fullName>
    </submittedName>
</protein>
<dbReference type="AlphaFoldDB" id="A0A6B3M1U6"/>
<evidence type="ECO:0000256" key="1">
    <source>
        <dbReference type="SAM" id="Phobius"/>
    </source>
</evidence>
<dbReference type="EMBL" id="JAAGWD010000010">
    <property type="protein sequence ID" value="NEM99551.1"/>
    <property type="molecule type" value="Genomic_DNA"/>
</dbReference>
<evidence type="ECO:0000313" key="2">
    <source>
        <dbReference type="EMBL" id="NEM99551.1"/>
    </source>
</evidence>
<keyword evidence="1" id="KW-0812">Transmembrane</keyword>
<sequence length="210" mass="23878">MPLLRLLIRLLPLILIIVAGIFIWRSFKDFFSTDANDAPAVTVNYNTILTSVQDLGKMELVRYNFKDVVEYQKEVSRFIPDSKVVLIVAGEAVGCVDFTKIEPGDIVFEGDSIVQIALPEPELCYYKVDHSQSKVFSKENTYFQDAALVEESYKYAEQNVKRAALNSGILRQTQVNAEKVLKPMLEEITGKRVVLVPQRRIENPQLPPKR</sequence>
<proteinExistence type="predicted"/>
<keyword evidence="1" id="KW-1133">Transmembrane helix</keyword>
<evidence type="ECO:0000313" key="3">
    <source>
        <dbReference type="Proteomes" id="UP000474777"/>
    </source>
</evidence>
<accession>A0A6B3M1U6</accession>
<dbReference type="InterPro" id="IPR025324">
    <property type="entry name" value="DUF4230"/>
</dbReference>
<name>A0A6B3M1U6_9BACT</name>
<keyword evidence="3" id="KW-1185">Reference proteome</keyword>
<dbReference type="RefSeq" id="WP_163916781.1">
    <property type="nucleotide sequence ID" value="NZ_JAAGWD010000010.1"/>
</dbReference>
<dbReference type="Proteomes" id="UP000474777">
    <property type="component" value="Unassembled WGS sequence"/>
</dbReference>
<feature type="transmembrane region" description="Helical" evidence="1">
    <location>
        <begin position="6"/>
        <end position="24"/>
    </location>
</feature>
<keyword evidence="1" id="KW-0472">Membrane</keyword>
<dbReference type="Pfam" id="PF14014">
    <property type="entry name" value="DUF4230"/>
    <property type="match status" value="1"/>
</dbReference>